<evidence type="ECO:0000313" key="2">
    <source>
        <dbReference type="Proteomes" id="UP000251923"/>
    </source>
</evidence>
<dbReference type="GO" id="GO:0003729">
    <property type="term" value="F:mRNA binding"/>
    <property type="evidence" value="ECO:0007669"/>
    <property type="project" value="TreeGrafter"/>
</dbReference>
<dbReference type="InterPro" id="IPR037027">
    <property type="entry name" value="YqgF/RNaseH-like_dom_sf"/>
</dbReference>
<dbReference type="GO" id="GO:0006412">
    <property type="term" value="P:translation"/>
    <property type="evidence" value="ECO:0007669"/>
    <property type="project" value="TreeGrafter"/>
</dbReference>
<dbReference type="Gene3D" id="1.10.3500.10">
    <property type="entry name" value="Tex N-terminal region-like"/>
    <property type="match status" value="1"/>
</dbReference>
<dbReference type="InterPro" id="IPR032639">
    <property type="entry name" value="Tex_YqgF"/>
</dbReference>
<dbReference type="InterPro" id="IPR018974">
    <property type="entry name" value="Tex-like_N"/>
</dbReference>
<dbReference type="Gene3D" id="2.40.50.140">
    <property type="entry name" value="Nucleic acid-binding proteins"/>
    <property type="match status" value="1"/>
</dbReference>
<dbReference type="RefSeq" id="WP_064292814.1">
    <property type="nucleotide sequence ID" value="NZ_JASODP010000001.1"/>
</dbReference>
<reference evidence="1 2" key="1">
    <citation type="submission" date="2018-04" db="EMBL/GenBank/DDBJ databases">
        <title>Aerococcus urinae genomes.</title>
        <authorList>
            <person name="Hilt E."/>
            <person name="Gilbert N.M."/>
            <person name="Thomas-White K."/>
            <person name="Putonti C."/>
            <person name="Lewis A.L."/>
            <person name="Visck K.L."/>
            <person name="Wolfe A.J."/>
        </authorList>
    </citation>
    <scope>NUCLEOTIDE SEQUENCE [LARGE SCALE GENOMIC DNA]</scope>
    <source>
        <strain evidence="1 2">UMB7480</strain>
    </source>
</reference>
<dbReference type="InterPro" id="IPR044146">
    <property type="entry name" value="S1_Tex"/>
</dbReference>
<comment type="caution">
    <text evidence="1">The sequence shown here is derived from an EMBL/GenBank/DDBJ whole genome shotgun (WGS) entry which is preliminary data.</text>
</comment>
<dbReference type="FunFam" id="1.10.150.310:FF:000001">
    <property type="entry name" value="RNA-binding transcriptional accessory protein"/>
    <property type="match status" value="1"/>
</dbReference>
<dbReference type="Gene3D" id="1.10.150.310">
    <property type="entry name" value="Tex RuvX-like domain-like"/>
    <property type="match status" value="1"/>
</dbReference>
<dbReference type="InterPro" id="IPR012340">
    <property type="entry name" value="NA-bd_OB-fold"/>
</dbReference>
<dbReference type="InterPro" id="IPR010994">
    <property type="entry name" value="RuvA_2-like"/>
</dbReference>
<dbReference type="GO" id="GO:0005737">
    <property type="term" value="C:cytoplasm"/>
    <property type="evidence" value="ECO:0007669"/>
    <property type="project" value="UniProtKB-ARBA"/>
</dbReference>
<dbReference type="PANTHER" id="PTHR10724">
    <property type="entry name" value="30S RIBOSOMAL PROTEIN S1"/>
    <property type="match status" value="1"/>
</dbReference>
<name>A0A178HF85_9LACT</name>
<dbReference type="Pfam" id="PF00575">
    <property type="entry name" value="S1"/>
    <property type="match status" value="1"/>
</dbReference>
<dbReference type="FunFam" id="1.10.10.650:FF:000001">
    <property type="entry name" value="S1 RNA-binding domain 1"/>
    <property type="match status" value="1"/>
</dbReference>
<dbReference type="SUPFAM" id="SSF158832">
    <property type="entry name" value="Tex N-terminal region-like"/>
    <property type="match status" value="1"/>
</dbReference>
<dbReference type="Gene3D" id="1.10.10.650">
    <property type="entry name" value="RuvA domain 2-like"/>
    <property type="match status" value="1"/>
</dbReference>
<dbReference type="Gene3D" id="3.30.420.140">
    <property type="entry name" value="YqgF/RNase H-like domain"/>
    <property type="match status" value="1"/>
</dbReference>
<dbReference type="InterPro" id="IPR012337">
    <property type="entry name" value="RNaseH-like_sf"/>
</dbReference>
<gene>
    <name evidence="1" type="ORF">DBT54_01750</name>
</gene>
<dbReference type="GO" id="GO:0006139">
    <property type="term" value="P:nucleobase-containing compound metabolic process"/>
    <property type="evidence" value="ECO:0007669"/>
    <property type="project" value="InterPro"/>
</dbReference>
<dbReference type="InterPro" id="IPR055179">
    <property type="entry name" value="Tex-like_central_region"/>
</dbReference>
<dbReference type="SUPFAM" id="SSF47781">
    <property type="entry name" value="RuvA domain 2-like"/>
    <property type="match status" value="2"/>
</dbReference>
<dbReference type="Pfam" id="PF12836">
    <property type="entry name" value="HHH_3"/>
    <property type="match status" value="1"/>
</dbReference>
<sequence length="716" mass="80189">MTNQLIENLQQELPDYKSYQIENVITMLNEGNTVPFIARYRKERTGSLDEVAIQSIQEAYEYQEHLEERKETIIKAIDDQGKLTDALRKEILEADQLQALEDLYAPYKKKRRTKATKAKEQGLEPLADWLRTNPLSGSIEEEAEKYINDQVESGQAALAGAHEILCEWISEVAKYRSHSRQYVWEKGYLASKKRSQAEDEKETYAIYYDFAAPLSELKSYQVLAINRAEKEKVVSVSLDIKTEPLIQAFSADLIVKDSIAAPLLEKAIEDSLDRFLLPQAFRAIRTQVTEAAEDHAIDNFSENLKNLLMQQPLKGQVVLGWDPAYRTGCKLAVLDETGQVLDKTVVYPTPPHNKKEAAAKTVTDLIEKYQIGIIAIGNGTASRESEEFVAQMIQDKQLSCRYTIVSESGASVYSASEIARKEFPDYQVEERSAVSIGRRLQDPLAELVKIDPKAIGVGQYQHDVNQTKLNDQLDFTVELVVNRVGVELNTASASLLSHVAGLTKTVAKNIVTFRNENGKFESRKDLHDVPRLGPKAFEQAAGFLRIADGKNILDNTGIHPESYPVTEAILAADNIDPNTIRDDDIHLKIKNWNINRLCQQYDIGRETLKDIQKALLVPGRDPRSQVAGPVLRQDVVQLEDLKPGMALQGTVRNVVDFGAFVDIGVKQDGLVHISKMSHHFVKDPQSVVSVGDIVDVWVDSVDVQKGRIGLTMLAPQ</sequence>
<dbReference type="PANTHER" id="PTHR10724:SF10">
    <property type="entry name" value="S1 RNA-BINDING DOMAIN-CONTAINING PROTEIN 1"/>
    <property type="match status" value="1"/>
</dbReference>
<dbReference type="Pfam" id="PF17674">
    <property type="entry name" value="HHH_9"/>
    <property type="match status" value="1"/>
</dbReference>
<dbReference type="InterPro" id="IPR041692">
    <property type="entry name" value="HHH_9"/>
</dbReference>
<dbReference type="SMART" id="SM00732">
    <property type="entry name" value="YqgFc"/>
    <property type="match status" value="1"/>
</dbReference>
<dbReference type="Pfam" id="PF22706">
    <property type="entry name" value="Tex_central_region"/>
    <property type="match status" value="1"/>
</dbReference>
<dbReference type="CDD" id="cd05685">
    <property type="entry name" value="S1_Tex"/>
    <property type="match status" value="1"/>
</dbReference>
<dbReference type="AlphaFoldDB" id="A0A178HF85"/>
<dbReference type="InterPro" id="IPR003029">
    <property type="entry name" value="S1_domain"/>
</dbReference>
<dbReference type="InterPro" id="IPR023319">
    <property type="entry name" value="Tex-like_HTH_dom_sf"/>
</dbReference>
<dbReference type="InterPro" id="IPR050437">
    <property type="entry name" value="Ribos_protein_bS1-like"/>
</dbReference>
<dbReference type="EMBL" id="QMHM01000002">
    <property type="protein sequence ID" value="RAV81149.1"/>
    <property type="molecule type" value="Genomic_DNA"/>
</dbReference>
<dbReference type="Pfam" id="PF16921">
    <property type="entry name" value="Tex_YqgF"/>
    <property type="match status" value="1"/>
</dbReference>
<dbReference type="GO" id="GO:0003735">
    <property type="term" value="F:structural constituent of ribosome"/>
    <property type="evidence" value="ECO:0007669"/>
    <property type="project" value="TreeGrafter"/>
</dbReference>
<accession>A0A178HF85</accession>
<dbReference type="SMART" id="SM00316">
    <property type="entry name" value="S1"/>
    <property type="match status" value="1"/>
</dbReference>
<dbReference type="Proteomes" id="UP000251923">
    <property type="component" value="Unassembled WGS sequence"/>
</dbReference>
<organism evidence="1 2">
    <name type="scientific">Aerococcus urinae</name>
    <dbReference type="NCBI Taxonomy" id="1376"/>
    <lineage>
        <taxon>Bacteria</taxon>
        <taxon>Bacillati</taxon>
        <taxon>Bacillota</taxon>
        <taxon>Bacilli</taxon>
        <taxon>Lactobacillales</taxon>
        <taxon>Aerococcaceae</taxon>
        <taxon>Aerococcus</taxon>
    </lineage>
</organism>
<evidence type="ECO:0000313" key="1">
    <source>
        <dbReference type="EMBL" id="RAV81149.1"/>
    </source>
</evidence>
<dbReference type="InterPro" id="IPR023323">
    <property type="entry name" value="Tex-like_dom_sf"/>
</dbReference>
<dbReference type="SUPFAM" id="SSF50249">
    <property type="entry name" value="Nucleic acid-binding proteins"/>
    <property type="match status" value="1"/>
</dbReference>
<dbReference type="SUPFAM" id="SSF53098">
    <property type="entry name" value="Ribonuclease H-like"/>
    <property type="match status" value="1"/>
</dbReference>
<dbReference type="Pfam" id="PF09371">
    <property type="entry name" value="Tex_N"/>
    <property type="match status" value="1"/>
</dbReference>
<proteinExistence type="predicted"/>
<dbReference type="FunFam" id="3.30.420.140:FF:000001">
    <property type="entry name" value="RNA-binding transcriptional accessory protein"/>
    <property type="match status" value="1"/>
</dbReference>
<dbReference type="InterPro" id="IPR006641">
    <property type="entry name" value="YqgF/RNaseH-like_dom"/>
</dbReference>
<dbReference type="FunFam" id="2.40.50.140:FF:000051">
    <property type="entry name" value="RNA-binding transcriptional accessory protein"/>
    <property type="match status" value="1"/>
</dbReference>
<dbReference type="GeneID" id="86970595"/>
<protein>
    <submittedName>
        <fullName evidence="1">RNA-binding transcriptional accessory protein</fullName>
    </submittedName>
</protein>
<dbReference type="PROSITE" id="PS50126">
    <property type="entry name" value="S1"/>
    <property type="match status" value="1"/>
</dbReference>